<evidence type="ECO:0000256" key="1">
    <source>
        <dbReference type="SAM" id="MobiDB-lite"/>
    </source>
</evidence>
<reference evidence="2" key="1">
    <citation type="submission" date="2017-07" db="EMBL/GenBank/DDBJ databases">
        <title>Taro Niue Genome Assembly and Annotation.</title>
        <authorList>
            <person name="Atibalentja N."/>
            <person name="Keating K."/>
            <person name="Fields C.J."/>
        </authorList>
    </citation>
    <scope>NUCLEOTIDE SEQUENCE</scope>
    <source>
        <strain evidence="2">Niue_2</strain>
        <tissue evidence="2">Leaf</tissue>
    </source>
</reference>
<dbReference type="EMBL" id="NMUH01001361">
    <property type="protein sequence ID" value="MQL91615.1"/>
    <property type="molecule type" value="Genomic_DNA"/>
</dbReference>
<feature type="region of interest" description="Disordered" evidence="1">
    <location>
        <begin position="1"/>
        <end position="41"/>
    </location>
</feature>
<proteinExistence type="predicted"/>
<accession>A0A843V6W7</accession>
<sequence>MPPHRNGLLADQYPTRTTQHKNNLSVSQSRTKGPTAAPREQVKQLWRPTNTTPTDTQLQVHAWYL</sequence>
<feature type="compositionally biased region" description="Polar residues" evidence="1">
    <location>
        <begin position="14"/>
        <end position="32"/>
    </location>
</feature>
<evidence type="ECO:0000313" key="3">
    <source>
        <dbReference type="Proteomes" id="UP000652761"/>
    </source>
</evidence>
<dbReference type="Proteomes" id="UP000652761">
    <property type="component" value="Unassembled WGS sequence"/>
</dbReference>
<organism evidence="2 3">
    <name type="scientific">Colocasia esculenta</name>
    <name type="common">Wild taro</name>
    <name type="synonym">Arum esculentum</name>
    <dbReference type="NCBI Taxonomy" id="4460"/>
    <lineage>
        <taxon>Eukaryota</taxon>
        <taxon>Viridiplantae</taxon>
        <taxon>Streptophyta</taxon>
        <taxon>Embryophyta</taxon>
        <taxon>Tracheophyta</taxon>
        <taxon>Spermatophyta</taxon>
        <taxon>Magnoliopsida</taxon>
        <taxon>Liliopsida</taxon>
        <taxon>Araceae</taxon>
        <taxon>Aroideae</taxon>
        <taxon>Colocasieae</taxon>
        <taxon>Colocasia</taxon>
    </lineage>
</organism>
<keyword evidence="3" id="KW-1185">Reference proteome</keyword>
<comment type="caution">
    <text evidence="2">The sequence shown here is derived from an EMBL/GenBank/DDBJ whole genome shotgun (WGS) entry which is preliminary data.</text>
</comment>
<evidence type="ECO:0000313" key="2">
    <source>
        <dbReference type="EMBL" id="MQL91615.1"/>
    </source>
</evidence>
<protein>
    <submittedName>
        <fullName evidence="2">Uncharacterized protein</fullName>
    </submittedName>
</protein>
<name>A0A843V6W7_COLES</name>
<gene>
    <name evidence="2" type="ORF">Taro_024229</name>
</gene>
<dbReference type="AlphaFoldDB" id="A0A843V6W7"/>